<evidence type="ECO:0000259" key="6">
    <source>
        <dbReference type="Pfam" id="PF15459"/>
    </source>
</evidence>
<feature type="compositionally biased region" description="Low complexity" evidence="4">
    <location>
        <begin position="222"/>
        <end position="232"/>
    </location>
</feature>
<dbReference type="GeneID" id="11532063"/>
<evidence type="ECO:0000256" key="2">
    <source>
        <dbReference type="ARBA" id="ARBA00005904"/>
    </source>
</evidence>
<feature type="region of interest" description="Disordered" evidence="4">
    <location>
        <begin position="350"/>
        <end position="435"/>
    </location>
</feature>
<feature type="compositionally biased region" description="Basic residues" evidence="4">
    <location>
        <begin position="350"/>
        <end position="360"/>
    </location>
</feature>
<evidence type="ECO:0000313" key="8">
    <source>
        <dbReference type="Proteomes" id="UP000005666"/>
    </source>
</evidence>
<dbReference type="GO" id="GO:0042274">
    <property type="term" value="P:ribosomal small subunit biogenesis"/>
    <property type="evidence" value="ECO:0007669"/>
    <property type="project" value="EnsemblFungi"/>
</dbReference>
<dbReference type="PANTHER" id="PTHR14369">
    <property type="entry name" value="SURFEIT LOCUS PROTEIN 6"/>
    <property type="match status" value="1"/>
</dbReference>
<sequence length="435" mass="50123">MASNSLEERLRNNSNAFDGLLALIPAKYYYDEKTQDQWKAKKKSKKQSKEDKVKKLDPENSGSGDEGVTALDAKIQRDKDAKPVVLPGEKFKMQKIKAARDQEKKEQKEQEHELELEQEGDEELDVVFDDEGNEVQDSVAATLQTQIQAKEEKTQEFEAVKSQKQQQIEALRAKLQNKIKEMKQKRKAPGSNVQGAPSSREAILLQRKRKLDTKKSKKDQQAQEADSDASNSSDDDDVNGDIDNDIVLPNKKTKLDGDLTKDIMFQNIVFDDGDKATSDLQRIRKATKKNGPSRNDFRAHLKILETKKSKLESKDELDQIRLKEKEKWQKTMLQAEGVKLKNDEKMLRKAIKKKESKKRKSANEWNERKRAVEATISERTKRREENLQIRKDNKNKKRSKQQKMKRKYTGSVKPNLPKKQKRAGFEGSLKSSKKK</sequence>
<dbReference type="HOGENOM" id="CLU_018300_0_0_1"/>
<dbReference type="Pfam" id="PF15459">
    <property type="entry name" value="RRP14"/>
    <property type="match status" value="1"/>
</dbReference>
<dbReference type="InterPro" id="IPR029188">
    <property type="entry name" value="Rrp14_N"/>
</dbReference>
<dbReference type="Proteomes" id="UP000005666">
    <property type="component" value="Chromosome 14"/>
</dbReference>
<dbReference type="STRING" id="1071381.G8C1C0"/>
<reference evidence="7 8" key="1">
    <citation type="journal article" date="2011" name="Proc. Natl. Acad. Sci. U.S.A.">
        <title>Evolutionary erosion of yeast sex chromosomes by mating-type switching accidents.</title>
        <authorList>
            <person name="Gordon J.L."/>
            <person name="Armisen D."/>
            <person name="Proux-Wera E."/>
            <person name="Oheigeartaigh S.S."/>
            <person name="Byrne K.P."/>
            <person name="Wolfe K.H."/>
        </authorList>
    </citation>
    <scope>NUCLEOTIDE SEQUENCE [LARGE SCALE GENOMIC DNA]</scope>
    <source>
        <strain evidence="8">ATCC 24235 / CBS 4417 / NBRC 1672 / NRRL Y-8282 / UCD 70-5</strain>
    </source>
</reference>
<feature type="compositionally biased region" description="Basic residues" evidence="4">
    <location>
        <begin position="393"/>
        <end position="408"/>
    </location>
</feature>
<organism evidence="7 8">
    <name type="scientific">Tetrapisispora phaffii (strain ATCC 24235 / CBS 4417 / NBRC 1672 / NRRL Y-8282 / UCD 70-5)</name>
    <name type="common">Yeast</name>
    <name type="synonym">Fabospora phaffii</name>
    <dbReference type="NCBI Taxonomy" id="1071381"/>
    <lineage>
        <taxon>Eukaryota</taxon>
        <taxon>Fungi</taxon>
        <taxon>Dikarya</taxon>
        <taxon>Ascomycota</taxon>
        <taxon>Saccharomycotina</taxon>
        <taxon>Saccharomycetes</taxon>
        <taxon>Saccharomycetales</taxon>
        <taxon>Saccharomycetaceae</taxon>
        <taxon>Tetrapisispora</taxon>
    </lineage>
</organism>
<dbReference type="GO" id="GO:0005730">
    <property type="term" value="C:nucleolus"/>
    <property type="evidence" value="ECO:0007669"/>
    <property type="project" value="EnsemblFungi"/>
</dbReference>
<dbReference type="KEGG" id="tpf:TPHA_0N01670"/>
<feature type="compositionally biased region" description="Basic and acidic residues" evidence="4">
    <location>
        <begin position="98"/>
        <end position="115"/>
    </location>
</feature>
<feature type="domain" description="Ribosomal RNA-processing protein 14/surfeit locus protein 6 C-terminal" evidence="5">
    <location>
        <begin position="202"/>
        <end position="400"/>
    </location>
</feature>
<keyword evidence="3" id="KW-0539">Nucleus</keyword>
<dbReference type="Pfam" id="PF04935">
    <property type="entry name" value="SURF6"/>
    <property type="match status" value="1"/>
</dbReference>
<comment type="similarity">
    <text evidence="2">Belongs to the SURF6 family.</text>
</comment>
<proteinExistence type="inferred from homology"/>
<feature type="compositionally biased region" description="Basic and acidic residues" evidence="4">
    <location>
        <begin position="47"/>
        <end position="58"/>
    </location>
</feature>
<dbReference type="eggNOG" id="KOG2885">
    <property type="taxonomic scope" value="Eukaryota"/>
</dbReference>
<feature type="compositionally biased region" description="Basic and acidic residues" evidence="4">
    <location>
        <begin position="361"/>
        <end position="392"/>
    </location>
</feature>
<dbReference type="OMA" id="QKKRTDN"/>
<dbReference type="InterPro" id="IPR007019">
    <property type="entry name" value="SURF6"/>
</dbReference>
<dbReference type="PANTHER" id="PTHR14369:SF0">
    <property type="entry name" value="SURFEIT LOCUS PROTEIN 6"/>
    <property type="match status" value="1"/>
</dbReference>
<dbReference type="OrthoDB" id="444809at2759"/>
<feature type="compositionally biased region" description="Acidic residues" evidence="4">
    <location>
        <begin position="233"/>
        <end position="244"/>
    </location>
</feature>
<evidence type="ECO:0000256" key="1">
    <source>
        <dbReference type="ARBA" id="ARBA00004123"/>
    </source>
</evidence>
<evidence type="ECO:0000259" key="5">
    <source>
        <dbReference type="Pfam" id="PF04935"/>
    </source>
</evidence>
<evidence type="ECO:0008006" key="9">
    <source>
        <dbReference type="Google" id="ProtNLM"/>
    </source>
</evidence>
<evidence type="ECO:0000256" key="3">
    <source>
        <dbReference type="ARBA" id="ARBA00023242"/>
    </source>
</evidence>
<feature type="region of interest" description="Disordered" evidence="4">
    <location>
        <begin position="176"/>
        <end position="252"/>
    </location>
</feature>
<dbReference type="GO" id="GO:0003723">
    <property type="term" value="F:RNA binding"/>
    <property type="evidence" value="ECO:0007669"/>
    <property type="project" value="TreeGrafter"/>
</dbReference>
<dbReference type="AlphaFoldDB" id="G8C1C0"/>
<dbReference type="InterPro" id="IPR029190">
    <property type="entry name" value="Rrp14/SURF6_C"/>
</dbReference>
<accession>G8C1C0</accession>
<feature type="compositionally biased region" description="Acidic residues" evidence="4">
    <location>
        <begin position="116"/>
        <end position="134"/>
    </location>
</feature>
<evidence type="ECO:0000256" key="4">
    <source>
        <dbReference type="SAM" id="MobiDB-lite"/>
    </source>
</evidence>
<evidence type="ECO:0000313" key="7">
    <source>
        <dbReference type="EMBL" id="CCE65948.1"/>
    </source>
</evidence>
<comment type="subcellular location">
    <subcellularLocation>
        <location evidence="1">Nucleus</location>
    </subcellularLocation>
</comment>
<feature type="compositionally biased region" description="Basic residues" evidence="4">
    <location>
        <begin position="206"/>
        <end position="217"/>
    </location>
</feature>
<gene>
    <name evidence="7" type="primary">TPHA0N01670</name>
    <name evidence="7" type="ordered locus">TPHA_0N01670</name>
</gene>
<feature type="region of interest" description="Disordered" evidence="4">
    <location>
        <begin position="34"/>
        <end position="135"/>
    </location>
</feature>
<name>G8C1C0_TETPH</name>
<dbReference type="GO" id="GO:0003677">
    <property type="term" value="F:DNA binding"/>
    <property type="evidence" value="ECO:0007669"/>
    <property type="project" value="TreeGrafter"/>
</dbReference>
<protein>
    <recommendedName>
        <fullName evidence="9">Ribosomal RNA-processing protein 14/surfeit locus protein 6 C-terminal domain-containing protein</fullName>
    </recommendedName>
</protein>
<dbReference type="GO" id="GO:0042273">
    <property type="term" value="P:ribosomal large subunit biogenesis"/>
    <property type="evidence" value="ECO:0007669"/>
    <property type="project" value="EnsemblFungi"/>
</dbReference>
<dbReference type="EMBL" id="HE612869">
    <property type="protein sequence ID" value="CCE65948.1"/>
    <property type="molecule type" value="Genomic_DNA"/>
</dbReference>
<feature type="domain" description="Ribosomal RNA-processing protein 14 N-terminal" evidence="6">
    <location>
        <begin position="9"/>
        <end position="59"/>
    </location>
</feature>
<dbReference type="RefSeq" id="XP_003688382.1">
    <property type="nucleotide sequence ID" value="XM_003688334.1"/>
</dbReference>
<keyword evidence="8" id="KW-1185">Reference proteome</keyword>